<dbReference type="STRING" id="679200.HMPREF9333_00844"/>
<dbReference type="InterPro" id="IPR008145">
    <property type="entry name" value="GK/Ca_channel_bsu"/>
</dbReference>
<evidence type="ECO:0000256" key="12">
    <source>
        <dbReference type="ARBA" id="ARBA00048594"/>
    </source>
</evidence>
<gene>
    <name evidence="13" type="primary">gmk</name>
    <name evidence="15" type="ORF">HMPREF9333_00844</name>
</gene>
<dbReference type="OrthoDB" id="9808150at2"/>
<dbReference type="Gene3D" id="3.40.50.300">
    <property type="entry name" value="P-loop containing nucleotide triphosphate hydrolases"/>
    <property type="match status" value="1"/>
</dbReference>
<evidence type="ECO:0000313" key="16">
    <source>
        <dbReference type="Proteomes" id="UP000003011"/>
    </source>
</evidence>
<keyword evidence="8 13" id="KW-0547">Nucleotide-binding</keyword>
<keyword evidence="9 13" id="KW-0418">Kinase</keyword>
<dbReference type="InterPro" id="IPR008144">
    <property type="entry name" value="Guanylate_kin-like_dom"/>
</dbReference>
<evidence type="ECO:0000256" key="4">
    <source>
        <dbReference type="ARBA" id="ARBA00012961"/>
    </source>
</evidence>
<keyword evidence="6 13" id="KW-0963">Cytoplasm</keyword>
<dbReference type="HOGENOM" id="CLU_001715_1_2_9"/>
<proteinExistence type="inferred from homology"/>
<evidence type="ECO:0000313" key="15">
    <source>
        <dbReference type="EMBL" id="EHI56062.1"/>
    </source>
</evidence>
<accession>G5GH04</accession>
<dbReference type="Pfam" id="PF00625">
    <property type="entry name" value="Guanylate_kin"/>
    <property type="match status" value="1"/>
</dbReference>
<evidence type="ECO:0000256" key="13">
    <source>
        <dbReference type="HAMAP-Rule" id="MF_00328"/>
    </source>
</evidence>
<organism evidence="15 16">
    <name type="scientific">Johnsonella ignava ATCC 51276</name>
    <dbReference type="NCBI Taxonomy" id="679200"/>
    <lineage>
        <taxon>Bacteria</taxon>
        <taxon>Bacillati</taxon>
        <taxon>Bacillota</taxon>
        <taxon>Clostridia</taxon>
        <taxon>Lachnospirales</taxon>
        <taxon>Lachnospiraceae</taxon>
        <taxon>Johnsonella</taxon>
    </lineage>
</organism>
<dbReference type="PROSITE" id="PS00856">
    <property type="entry name" value="GUANYLATE_KINASE_1"/>
    <property type="match status" value="1"/>
</dbReference>
<dbReference type="PROSITE" id="PS50052">
    <property type="entry name" value="GUANYLATE_KINASE_2"/>
    <property type="match status" value="1"/>
</dbReference>
<evidence type="ECO:0000256" key="7">
    <source>
        <dbReference type="ARBA" id="ARBA00022679"/>
    </source>
</evidence>
<dbReference type="FunFam" id="3.30.63.10:FF:000005">
    <property type="entry name" value="Guanylate kinase"/>
    <property type="match status" value="1"/>
</dbReference>
<keyword evidence="16" id="KW-1185">Reference proteome</keyword>
<dbReference type="GO" id="GO:0005524">
    <property type="term" value="F:ATP binding"/>
    <property type="evidence" value="ECO:0007669"/>
    <property type="project" value="UniProtKB-UniRule"/>
</dbReference>
<dbReference type="PANTHER" id="PTHR23117">
    <property type="entry name" value="GUANYLATE KINASE-RELATED"/>
    <property type="match status" value="1"/>
</dbReference>
<dbReference type="eggNOG" id="COG0194">
    <property type="taxonomic scope" value="Bacteria"/>
</dbReference>
<feature type="binding site" evidence="13">
    <location>
        <begin position="11"/>
        <end position="18"/>
    </location>
    <ligand>
        <name>ATP</name>
        <dbReference type="ChEBI" id="CHEBI:30616"/>
    </ligand>
</feature>
<dbReference type="RefSeq" id="WP_005540093.1">
    <property type="nucleotide sequence ID" value="NZ_JH378830.1"/>
</dbReference>
<evidence type="ECO:0000256" key="5">
    <source>
        <dbReference type="ARBA" id="ARBA00016296"/>
    </source>
</evidence>
<evidence type="ECO:0000259" key="14">
    <source>
        <dbReference type="PROSITE" id="PS50052"/>
    </source>
</evidence>
<evidence type="ECO:0000256" key="8">
    <source>
        <dbReference type="ARBA" id="ARBA00022741"/>
    </source>
</evidence>
<reference evidence="15 16" key="1">
    <citation type="submission" date="2011-08" db="EMBL/GenBank/DDBJ databases">
        <title>The Genome Sequence of Johnsonella ignava ATCC 51276.</title>
        <authorList>
            <consortium name="The Broad Institute Genome Sequencing Platform"/>
            <person name="Earl A."/>
            <person name="Ward D."/>
            <person name="Feldgarden M."/>
            <person name="Gevers D."/>
            <person name="Izard J."/>
            <person name="Blanton J.M."/>
            <person name="Baranova O.V."/>
            <person name="Dewhirst F.E."/>
            <person name="Young S.K."/>
            <person name="Zeng Q."/>
            <person name="Gargeya S."/>
            <person name="Fitzgerald M."/>
            <person name="Haas B."/>
            <person name="Abouelleil A."/>
            <person name="Alvarado L."/>
            <person name="Arachchi H.M."/>
            <person name="Berlin A."/>
            <person name="Brown A."/>
            <person name="Chapman S.B."/>
            <person name="Chen Z."/>
            <person name="Dunbar C."/>
            <person name="Freedman E."/>
            <person name="Gearin G."/>
            <person name="Gellesch M."/>
            <person name="Goldberg J."/>
            <person name="Griggs A."/>
            <person name="Gujja S."/>
            <person name="Heiman D."/>
            <person name="Howarth C."/>
            <person name="Larson L."/>
            <person name="Lui A."/>
            <person name="MacDonald P.J.P."/>
            <person name="Montmayeur A."/>
            <person name="Murphy C."/>
            <person name="Neiman D."/>
            <person name="Pearson M."/>
            <person name="Priest M."/>
            <person name="Roberts A."/>
            <person name="Saif S."/>
            <person name="Shea T."/>
            <person name="Shenoy N."/>
            <person name="Sisk P."/>
            <person name="Stolte C."/>
            <person name="Sykes S."/>
            <person name="Wortman J."/>
            <person name="Nusbaum C."/>
            <person name="Birren B."/>
        </authorList>
    </citation>
    <scope>NUCLEOTIDE SEQUENCE [LARGE SCALE GENOMIC DNA]</scope>
    <source>
        <strain evidence="15 16">ATCC 51276</strain>
    </source>
</reference>
<evidence type="ECO:0000256" key="2">
    <source>
        <dbReference type="ARBA" id="ARBA00004496"/>
    </source>
</evidence>
<dbReference type="SUPFAM" id="SSF52540">
    <property type="entry name" value="P-loop containing nucleoside triphosphate hydrolases"/>
    <property type="match status" value="1"/>
</dbReference>
<dbReference type="CDD" id="cd00071">
    <property type="entry name" value="GMPK"/>
    <property type="match status" value="1"/>
</dbReference>
<evidence type="ECO:0000256" key="10">
    <source>
        <dbReference type="ARBA" id="ARBA00022840"/>
    </source>
</evidence>
<dbReference type="EMBL" id="ACZL01000014">
    <property type="protein sequence ID" value="EHI56062.1"/>
    <property type="molecule type" value="Genomic_DNA"/>
</dbReference>
<evidence type="ECO:0000256" key="3">
    <source>
        <dbReference type="ARBA" id="ARBA00005790"/>
    </source>
</evidence>
<protein>
    <recommendedName>
        <fullName evidence="5 13">Guanylate kinase</fullName>
        <ecNumber evidence="4 13">2.7.4.8</ecNumber>
    </recommendedName>
    <alternativeName>
        <fullName evidence="11 13">GMP kinase</fullName>
    </alternativeName>
</protein>
<evidence type="ECO:0000256" key="1">
    <source>
        <dbReference type="ARBA" id="ARBA00003531"/>
    </source>
</evidence>
<dbReference type="AlphaFoldDB" id="G5GH04"/>
<evidence type="ECO:0000256" key="6">
    <source>
        <dbReference type="ARBA" id="ARBA00022490"/>
    </source>
</evidence>
<dbReference type="EC" id="2.7.4.8" evidence="4 13"/>
<dbReference type="HAMAP" id="MF_00328">
    <property type="entry name" value="Guanylate_kinase"/>
    <property type="match status" value="1"/>
</dbReference>
<comment type="caution">
    <text evidence="15">The sequence shown here is derived from an EMBL/GenBank/DDBJ whole genome shotgun (WGS) entry which is preliminary data.</text>
</comment>
<dbReference type="InterPro" id="IPR027417">
    <property type="entry name" value="P-loop_NTPase"/>
</dbReference>
<comment type="catalytic activity">
    <reaction evidence="12 13">
        <text>GMP + ATP = GDP + ADP</text>
        <dbReference type="Rhea" id="RHEA:20780"/>
        <dbReference type="ChEBI" id="CHEBI:30616"/>
        <dbReference type="ChEBI" id="CHEBI:58115"/>
        <dbReference type="ChEBI" id="CHEBI:58189"/>
        <dbReference type="ChEBI" id="CHEBI:456216"/>
        <dbReference type="EC" id="2.7.4.8"/>
    </reaction>
</comment>
<dbReference type="NCBIfam" id="TIGR03263">
    <property type="entry name" value="guanyl_kin"/>
    <property type="match status" value="1"/>
</dbReference>
<dbReference type="Proteomes" id="UP000003011">
    <property type="component" value="Unassembled WGS sequence"/>
</dbReference>
<feature type="domain" description="Guanylate kinase-like" evidence="14">
    <location>
        <begin position="4"/>
        <end position="182"/>
    </location>
</feature>
<dbReference type="InterPro" id="IPR020590">
    <property type="entry name" value="Guanylate_kinase_CS"/>
</dbReference>
<dbReference type="PATRIC" id="fig|679200.3.peg.891"/>
<dbReference type="GO" id="GO:0004385">
    <property type="term" value="F:GMP kinase activity"/>
    <property type="evidence" value="ECO:0007669"/>
    <property type="project" value="UniProtKB-UniRule"/>
</dbReference>
<comment type="subcellular location">
    <subcellularLocation>
        <location evidence="2 13">Cytoplasm</location>
    </subcellularLocation>
</comment>
<comment type="similarity">
    <text evidence="3 13">Belongs to the guanylate kinase family.</text>
</comment>
<dbReference type="PANTHER" id="PTHR23117:SF13">
    <property type="entry name" value="GUANYLATE KINASE"/>
    <property type="match status" value="1"/>
</dbReference>
<keyword evidence="7 13" id="KW-0808">Transferase</keyword>
<dbReference type="Gene3D" id="3.30.63.10">
    <property type="entry name" value="Guanylate Kinase phosphate binding domain"/>
    <property type="match status" value="1"/>
</dbReference>
<keyword evidence="10 13" id="KW-0067">ATP-binding</keyword>
<dbReference type="InterPro" id="IPR017665">
    <property type="entry name" value="Guanylate_kinase"/>
</dbReference>
<name>G5GH04_9FIRM</name>
<evidence type="ECO:0000256" key="9">
    <source>
        <dbReference type="ARBA" id="ARBA00022777"/>
    </source>
</evidence>
<dbReference type="SMART" id="SM00072">
    <property type="entry name" value="GuKc"/>
    <property type="match status" value="1"/>
</dbReference>
<comment type="function">
    <text evidence="1 13">Essential for recycling GMP and indirectly, cGMP.</text>
</comment>
<evidence type="ECO:0000256" key="11">
    <source>
        <dbReference type="ARBA" id="ARBA00030128"/>
    </source>
</evidence>
<sequence length="205" mass="23520">MKKGTLIVISGFSGSGKGTIISKLIEKYDNYSLSISATTRKPRYGETDGREYFFISRDDFEKKIKNGDFIEYALYVDNYYGTPGEYVVKQLNSGKNVILEIEIQGAAKIKERFEDALMVFIAPPSAEILEQRLKNRSTEDGEEITKRLRRAADESFFIKDYDYIIINDTLEKAVESLNNLVECENMAVNRNLDFIDELERGLNKF</sequence>
<dbReference type="GO" id="GO:0005829">
    <property type="term" value="C:cytosol"/>
    <property type="evidence" value="ECO:0007669"/>
    <property type="project" value="TreeGrafter"/>
</dbReference>